<evidence type="ECO:0000259" key="1">
    <source>
        <dbReference type="Pfam" id="PF09361"/>
    </source>
</evidence>
<name>A0AB39XIB0_9BRAD</name>
<dbReference type="AlphaFoldDB" id="A0AB39XIB0"/>
<reference evidence="2" key="1">
    <citation type="submission" date="2024-08" db="EMBL/GenBank/DDBJ databases">
        <authorList>
            <person name="Chaddad Z."/>
            <person name="Lamrabet M."/>
            <person name="Bouhnik O."/>
            <person name="Alami S."/>
            <person name="Wipf D."/>
            <person name="Courty P.E."/>
            <person name="Missbah El Idrissi M."/>
        </authorList>
    </citation>
    <scope>NUCLEOTIDE SEQUENCE</scope>
    <source>
        <strain evidence="2">LLZ17</strain>
    </source>
</reference>
<accession>A0AB39XIB0</accession>
<dbReference type="Pfam" id="PF09361">
    <property type="entry name" value="Phasin_2"/>
    <property type="match status" value="1"/>
</dbReference>
<dbReference type="EMBL" id="CP165734">
    <property type="protein sequence ID" value="XDV56876.1"/>
    <property type="molecule type" value="Genomic_DNA"/>
</dbReference>
<gene>
    <name evidence="2" type="ORF">AB8Z38_30445</name>
</gene>
<sequence length="117" mass="12770">MSDLGIQVRSQVKEMAENSVDQAEKAIAAFLDAAAKSVEMVPAPAKDFSKKTLSITEQNMKAALEHTRKLIHASDVNEFMRLQSEYLKAQFSIAQDPIKELGSGMLPSSKSASQNDV</sequence>
<evidence type="ECO:0000313" key="2">
    <source>
        <dbReference type="EMBL" id="XDV56876.1"/>
    </source>
</evidence>
<organism evidence="2">
    <name type="scientific">Bradyrhizobium sp. LLZ17</name>
    <dbReference type="NCBI Taxonomy" id="3239388"/>
    <lineage>
        <taxon>Bacteria</taxon>
        <taxon>Pseudomonadati</taxon>
        <taxon>Pseudomonadota</taxon>
        <taxon>Alphaproteobacteria</taxon>
        <taxon>Hyphomicrobiales</taxon>
        <taxon>Nitrobacteraceae</taxon>
        <taxon>Bradyrhizobium</taxon>
    </lineage>
</organism>
<dbReference type="RefSeq" id="WP_027520158.1">
    <property type="nucleotide sequence ID" value="NZ_CP165734.1"/>
</dbReference>
<proteinExistence type="predicted"/>
<dbReference type="InterPro" id="IPR018968">
    <property type="entry name" value="Phasin"/>
</dbReference>
<feature type="domain" description="Phasin" evidence="1">
    <location>
        <begin position="25"/>
        <end position="103"/>
    </location>
</feature>
<protein>
    <submittedName>
        <fullName evidence="2">Phasin family protein</fullName>
    </submittedName>
</protein>